<protein>
    <submittedName>
        <fullName evidence="10">Leucine-rich repeat domain, L domain-like protein</fullName>
    </submittedName>
</protein>
<keyword evidence="9" id="KW-0325">Glycoprotein</keyword>
<dbReference type="PRINTS" id="PR00019">
    <property type="entry name" value="LEURICHRPT"/>
</dbReference>
<organism evidence="10 11">
    <name type="scientific">Artemisia annua</name>
    <name type="common">Sweet wormwood</name>
    <dbReference type="NCBI Taxonomy" id="35608"/>
    <lineage>
        <taxon>Eukaryota</taxon>
        <taxon>Viridiplantae</taxon>
        <taxon>Streptophyta</taxon>
        <taxon>Embryophyta</taxon>
        <taxon>Tracheophyta</taxon>
        <taxon>Spermatophyta</taxon>
        <taxon>Magnoliopsida</taxon>
        <taxon>eudicotyledons</taxon>
        <taxon>Gunneridae</taxon>
        <taxon>Pentapetalae</taxon>
        <taxon>asterids</taxon>
        <taxon>campanulids</taxon>
        <taxon>Asterales</taxon>
        <taxon>Asteraceae</taxon>
        <taxon>Asteroideae</taxon>
        <taxon>Anthemideae</taxon>
        <taxon>Artemisiinae</taxon>
        <taxon>Artemisia</taxon>
    </lineage>
</organism>
<dbReference type="FunFam" id="3.80.10.10:FF:000111">
    <property type="entry name" value="LRR receptor-like serine/threonine-protein kinase ERECTA"/>
    <property type="match status" value="1"/>
</dbReference>
<accession>A0A2U1LTG7</accession>
<keyword evidence="6" id="KW-0677">Repeat</keyword>
<evidence type="ECO:0000256" key="1">
    <source>
        <dbReference type="ARBA" id="ARBA00004479"/>
    </source>
</evidence>
<keyword evidence="11" id="KW-1185">Reference proteome</keyword>
<sequence length="217" mass="23646">MTTYDDSGTYSGDVDNSYSDHLMIEWQGKISEFSSTLGFVKSIDLSSNSLTGRIPNEFTDLKGLVVLNLSHNTLLGEIPKDIGQMKELQTLDLSKNNLSGVLPSSMSQLNFLNFLDVSHNNLSGRIPSGTQLQTFEPVRYIGNAGLCGSPLPKKCPGDEELEEPHTIGKSQGDEEGIERWFYIGGASGFATGFWIMLKDGGAAFSGDVTSQMFLEVF</sequence>
<dbReference type="AlphaFoldDB" id="A0A2U1LTG7"/>
<keyword evidence="5" id="KW-0732">Signal</keyword>
<gene>
    <name evidence="10" type="ORF">CTI12_AA456310</name>
</gene>
<reference evidence="10 11" key="1">
    <citation type="journal article" date="2018" name="Mol. Plant">
        <title>The genome of Artemisia annua provides insight into the evolution of Asteraceae family and artemisinin biosynthesis.</title>
        <authorList>
            <person name="Shen Q."/>
            <person name="Zhang L."/>
            <person name="Liao Z."/>
            <person name="Wang S."/>
            <person name="Yan T."/>
            <person name="Shi P."/>
            <person name="Liu M."/>
            <person name="Fu X."/>
            <person name="Pan Q."/>
            <person name="Wang Y."/>
            <person name="Lv Z."/>
            <person name="Lu X."/>
            <person name="Zhang F."/>
            <person name="Jiang W."/>
            <person name="Ma Y."/>
            <person name="Chen M."/>
            <person name="Hao X."/>
            <person name="Li L."/>
            <person name="Tang Y."/>
            <person name="Lv G."/>
            <person name="Zhou Y."/>
            <person name="Sun X."/>
            <person name="Brodelius P.E."/>
            <person name="Rose J.K.C."/>
            <person name="Tang K."/>
        </authorList>
    </citation>
    <scope>NUCLEOTIDE SEQUENCE [LARGE SCALE GENOMIC DNA]</scope>
    <source>
        <strain evidence="11">cv. Huhao1</strain>
        <tissue evidence="10">Leaf</tissue>
    </source>
</reference>
<evidence type="ECO:0000256" key="9">
    <source>
        <dbReference type="ARBA" id="ARBA00023180"/>
    </source>
</evidence>
<keyword evidence="7" id="KW-1133">Transmembrane helix</keyword>
<name>A0A2U1LTG7_ARTAN</name>
<comment type="caution">
    <text evidence="10">The sequence shown here is derived from an EMBL/GenBank/DDBJ whole genome shotgun (WGS) entry which is preliminary data.</text>
</comment>
<dbReference type="OrthoDB" id="8731593at2759"/>
<dbReference type="SUPFAM" id="SSF52058">
    <property type="entry name" value="L domain-like"/>
    <property type="match status" value="1"/>
</dbReference>
<evidence type="ECO:0000256" key="4">
    <source>
        <dbReference type="ARBA" id="ARBA00022692"/>
    </source>
</evidence>
<dbReference type="InterPro" id="IPR032675">
    <property type="entry name" value="LRR_dom_sf"/>
</dbReference>
<evidence type="ECO:0000256" key="8">
    <source>
        <dbReference type="ARBA" id="ARBA00023136"/>
    </source>
</evidence>
<evidence type="ECO:0000256" key="2">
    <source>
        <dbReference type="ARBA" id="ARBA00009592"/>
    </source>
</evidence>
<dbReference type="Pfam" id="PF00560">
    <property type="entry name" value="LRR_1"/>
    <property type="match status" value="1"/>
</dbReference>
<dbReference type="GO" id="GO:0016020">
    <property type="term" value="C:membrane"/>
    <property type="evidence" value="ECO:0007669"/>
    <property type="project" value="UniProtKB-SubCell"/>
</dbReference>
<keyword evidence="3" id="KW-0433">Leucine-rich repeat</keyword>
<evidence type="ECO:0000256" key="6">
    <source>
        <dbReference type="ARBA" id="ARBA00022737"/>
    </source>
</evidence>
<dbReference type="PANTHER" id="PTHR48063:SF103">
    <property type="entry name" value="LEUCINE-RICH RECEPTOR-LIKE KINASE FAMILY PROTEIN"/>
    <property type="match status" value="1"/>
</dbReference>
<dbReference type="EMBL" id="PKPP01007839">
    <property type="protein sequence ID" value="PWA52295.1"/>
    <property type="molecule type" value="Genomic_DNA"/>
</dbReference>
<dbReference type="STRING" id="35608.A0A2U1LTG7"/>
<dbReference type="InterPro" id="IPR046956">
    <property type="entry name" value="RLP23-like"/>
</dbReference>
<keyword evidence="8" id="KW-0472">Membrane</keyword>
<dbReference type="Pfam" id="PF13855">
    <property type="entry name" value="LRR_8"/>
    <property type="match status" value="1"/>
</dbReference>
<dbReference type="InterPro" id="IPR001611">
    <property type="entry name" value="Leu-rich_rpt"/>
</dbReference>
<evidence type="ECO:0000256" key="7">
    <source>
        <dbReference type="ARBA" id="ARBA00022989"/>
    </source>
</evidence>
<evidence type="ECO:0000256" key="3">
    <source>
        <dbReference type="ARBA" id="ARBA00022614"/>
    </source>
</evidence>
<evidence type="ECO:0000313" key="10">
    <source>
        <dbReference type="EMBL" id="PWA52295.1"/>
    </source>
</evidence>
<evidence type="ECO:0000256" key="5">
    <source>
        <dbReference type="ARBA" id="ARBA00022729"/>
    </source>
</evidence>
<comment type="similarity">
    <text evidence="2">Belongs to the RLP family.</text>
</comment>
<comment type="subcellular location">
    <subcellularLocation>
        <location evidence="1">Membrane</location>
        <topology evidence="1">Single-pass type I membrane protein</topology>
    </subcellularLocation>
</comment>
<dbReference type="Proteomes" id="UP000245207">
    <property type="component" value="Unassembled WGS sequence"/>
</dbReference>
<dbReference type="PANTHER" id="PTHR48063">
    <property type="entry name" value="LRR RECEPTOR-LIKE KINASE"/>
    <property type="match status" value="1"/>
</dbReference>
<evidence type="ECO:0000313" key="11">
    <source>
        <dbReference type="Proteomes" id="UP000245207"/>
    </source>
</evidence>
<dbReference type="Gene3D" id="3.80.10.10">
    <property type="entry name" value="Ribonuclease Inhibitor"/>
    <property type="match status" value="1"/>
</dbReference>
<keyword evidence="4" id="KW-0812">Transmembrane</keyword>
<proteinExistence type="inferred from homology"/>